<organism evidence="1 2">
    <name type="scientific">Cylindrotheca closterium</name>
    <dbReference type="NCBI Taxonomy" id="2856"/>
    <lineage>
        <taxon>Eukaryota</taxon>
        <taxon>Sar</taxon>
        <taxon>Stramenopiles</taxon>
        <taxon>Ochrophyta</taxon>
        <taxon>Bacillariophyta</taxon>
        <taxon>Bacillariophyceae</taxon>
        <taxon>Bacillariophycidae</taxon>
        <taxon>Bacillariales</taxon>
        <taxon>Bacillariaceae</taxon>
        <taxon>Cylindrotheca</taxon>
    </lineage>
</organism>
<dbReference type="AlphaFoldDB" id="A0AAD2JJ67"/>
<reference evidence="1" key="1">
    <citation type="submission" date="2023-08" db="EMBL/GenBank/DDBJ databases">
        <authorList>
            <person name="Audoor S."/>
            <person name="Bilcke G."/>
        </authorList>
    </citation>
    <scope>NUCLEOTIDE SEQUENCE</scope>
</reference>
<sequence>MDATSTEQSSDDSDSDIALTSLQFLKSAPNQETFSSSIFMSIPMLSFPKAISNRSQQKATINPYFSNRSAVDEVLDLHERIEGEQITEDRTARSIIQISKSEQFLVQNVQEK</sequence>
<accession>A0AAD2JJ67</accession>
<keyword evidence="2" id="KW-1185">Reference proteome</keyword>
<name>A0AAD2JJ67_9STRA</name>
<dbReference type="Proteomes" id="UP001295423">
    <property type="component" value="Unassembled WGS sequence"/>
</dbReference>
<comment type="caution">
    <text evidence="1">The sequence shown here is derived from an EMBL/GenBank/DDBJ whole genome shotgun (WGS) entry which is preliminary data.</text>
</comment>
<evidence type="ECO:0000313" key="1">
    <source>
        <dbReference type="EMBL" id="CAJ1953988.1"/>
    </source>
</evidence>
<dbReference type="EMBL" id="CAKOGP040001847">
    <property type="protein sequence ID" value="CAJ1953988.1"/>
    <property type="molecule type" value="Genomic_DNA"/>
</dbReference>
<proteinExistence type="predicted"/>
<gene>
    <name evidence="1" type="ORF">CYCCA115_LOCUS14586</name>
</gene>
<protein>
    <submittedName>
        <fullName evidence="1">Uncharacterized protein</fullName>
    </submittedName>
</protein>
<evidence type="ECO:0000313" key="2">
    <source>
        <dbReference type="Proteomes" id="UP001295423"/>
    </source>
</evidence>